<protein>
    <submittedName>
        <fullName evidence="1">Benzoate/H(+) symporter BenE family transporter</fullName>
    </submittedName>
</protein>
<proteinExistence type="predicted"/>
<organism evidence="1 2">
    <name type="scientific">Taklimakanibacter albus</name>
    <dbReference type="NCBI Taxonomy" id="2800327"/>
    <lineage>
        <taxon>Bacteria</taxon>
        <taxon>Pseudomonadati</taxon>
        <taxon>Pseudomonadota</taxon>
        <taxon>Alphaproteobacteria</taxon>
        <taxon>Hyphomicrobiales</taxon>
        <taxon>Aestuariivirgaceae</taxon>
        <taxon>Taklimakanibacter</taxon>
    </lineage>
</organism>
<gene>
    <name evidence="1" type="ORF">JHL16_13465</name>
</gene>
<evidence type="ECO:0000313" key="2">
    <source>
        <dbReference type="Proteomes" id="UP000616151"/>
    </source>
</evidence>
<keyword evidence="2" id="KW-1185">Reference proteome</keyword>
<sequence length="402" mass="41709">MSNASEAIDGVSVKGWFSLTSSALTAVVVGFASTILLIMEAADAAGANDAEKASFAAALCFGMAVTSVILGWRYRMPIITAWSTPGAALIATSAGAGLDYPSAIGAFIAAGVLMCVTALFKPVARLIEKIPASIAAAMLAGVLLRYTMGVPGAAIELPYLVMPLIVVFFVLRVWLPLFAVPVVVVLGVVLATFTGAFGAGCCTLSMTQPVWTTPSFNWPVIVGLGLPLYLVTMASQNLPGFAVLKASGYQPPVTGSLWVTGLGSIVFAPFGSHQLNLAAITASIVTGSESHPDPAKRWLVVWPYAVFYILIGLAAASFVAILGSLPKPLIVAIAGLALFAPLLGSTTAMFREKNEIEAALATFLVSASGITIYGVGAPFWGLVVGLVIYGARYYQSMRKPHG</sequence>
<reference evidence="1" key="1">
    <citation type="submission" date="2021-01" db="EMBL/GenBank/DDBJ databases">
        <authorList>
            <person name="Sun Q."/>
        </authorList>
    </citation>
    <scope>NUCLEOTIDE SEQUENCE</scope>
    <source>
        <strain evidence="1">YIM B02566</strain>
    </source>
</reference>
<comment type="caution">
    <text evidence="1">The sequence shown here is derived from an EMBL/GenBank/DDBJ whole genome shotgun (WGS) entry which is preliminary data.</text>
</comment>
<dbReference type="EMBL" id="JAENHL010000007">
    <property type="protein sequence ID" value="MBK1867358.1"/>
    <property type="molecule type" value="Genomic_DNA"/>
</dbReference>
<evidence type="ECO:0000313" key="1">
    <source>
        <dbReference type="EMBL" id="MBK1867358.1"/>
    </source>
</evidence>
<name>A0ACC5R430_9HYPH</name>
<accession>A0ACC5R430</accession>
<dbReference type="Proteomes" id="UP000616151">
    <property type="component" value="Unassembled WGS sequence"/>
</dbReference>